<keyword evidence="2" id="KW-1185">Reference proteome</keyword>
<reference evidence="1 2" key="1">
    <citation type="submission" date="2015-12" db="EMBL/GenBank/DDBJ databases">
        <title>Dictyostelia acquired genes for synthesis and detection of signals that induce cell-type specialization by lateral gene transfer from prokaryotes.</title>
        <authorList>
            <person name="Gloeckner G."/>
            <person name="Schaap P."/>
        </authorList>
    </citation>
    <scope>NUCLEOTIDE SEQUENCE [LARGE SCALE GENOMIC DNA]</scope>
    <source>
        <strain evidence="1 2">TK</strain>
    </source>
</reference>
<dbReference type="Proteomes" id="UP000076078">
    <property type="component" value="Unassembled WGS sequence"/>
</dbReference>
<evidence type="ECO:0000313" key="1">
    <source>
        <dbReference type="EMBL" id="KYQ92885.1"/>
    </source>
</evidence>
<accession>A0A151ZG31</accession>
<dbReference type="EMBL" id="LODT01000028">
    <property type="protein sequence ID" value="KYQ92885.1"/>
    <property type="molecule type" value="Genomic_DNA"/>
</dbReference>
<comment type="caution">
    <text evidence="1">The sequence shown here is derived from an EMBL/GenBank/DDBJ whole genome shotgun (WGS) entry which is preliminary data.</text>
</comment>
<proteinExistence type="predicted"/>
<name>A0A151ZG31_TIELA</name>
<dbReference type="InParanoid" id="A0A151ZG31"/>
<organism evidence="1 2">
    <name type="scientific">Tieghemostelium lacteum</name>
    <name type="common">Slime mold</name>
    <name type="synonym">Dictyostelium lacteum</name>
    <dbReference type="NCBI Taxonomy" id="361077"/>
    <lineage>
        <taxon>Eukaryota</taxon>
        <taxon>Amoebozoa</taxon>
        <taxon>Evosea</taxon>
        <taxon>Eumycetozoa</taxon>
        <taxon>Dictyostelia</taxon>
        <taxon>Dictyosteliales</taxon>
        <taxon>Raperosteliaceae</taxon>
        <taxon>Tieghemostelium</taxon>
    </lineage>
</organism>
<gene>
    <name evidence="1" type="ORF">DLAC_05475</name>
</gene>
<dbReference type="AlphaFoldDB" id="A0A151ZG31"/>
<sequence>MKIPVLPNSILKYIIETLINGYNVKNHTHCTIKQLDRIFYQFSMACQRWMDDIIPTVEFNIPFRITSQTLFRKFEIWVGLGIKFSDVIFTTNILSQESDVSLVLRSKVHVRSAISTMNFANGYVFLGNTSYSPFEFIRKIQIDDTLSMSLPVLLGNLFPCTEHLTTIHINLNRFIKAQEHEDIIGSLNQLCNKFIYIDDISIRGSLKSNEKITEHLYKFPNIIQKLKSLHLIYEFITVHQDLNNILTHPFSCVQSLKLHKTKNSKMHDPIPIYQSLLNCFETHHTLTVLSLHFADFIIDTQHIQQILKNQKLKSLKLKFKQLTNNNNIQLYNNNNSITVLTLNFAEANLSDCNAIVDAIENLNSFKLALRLPVNSLNLVEFNPKRQFYMELVIPYQPESFDIYLDSKYSFHKLVNNLTVKLLNINDTVALIEHLYHLSKMIRLDTLYLNMLYHTSLLKPLHNNTNIKNLILVRPNPQRDHITGSKVIDDLLVHSKNLLTIYLTSPTHPRIDQPSLAFFKQNTNLQRIYSKSYFSIYK</sequence>
<protein>
    <submittedName>
        <fullName evidence="1">Uncharacterized protein</fullName>
    </submittedName>
</protein>
<evidence type="ECO:0000313" key="2">
    <source>
        <dbReference type="Proteomes" id="UP000076078"/>
    </source>
</evidence>